<dbReference type="EMBL" id="KZ806144">
    <property type="protein sequence ID" value="PVH90707.1"/>
    <property type="molecule type" value="Genomic_DNA"/>
</dbReference>
<reference evidence="1 2" key="1">
    <citation type="journal article" date="2018" name="Sci. Rep.">
        <title>Comparative genomics provides insights into the lifestyle and reveals functional heterogeneity of dark septate endophytic fungi.</title>
        <authorList>
            <person name="Knapp D.G."/>
            <person name="Nemeth J.B."/>
            <person name="Barry K."/>
            <person name="Hainaut M."/>
            <person name="Henrissat B."/>
            <person name="Johnson J."/>
            <person name="Kuo A."/>
            <person name="Lim J.H.P."/>
            <person name="Lipzen A."/>
            <person name="Nolan M."/>
            <person name="Ohm R.A."/>
            <person name="Tamas L."/>
            <person name="Grigoriev I.V."/>
            <person name="Spatafora J.W."/>
            <person name="Nagy L.G."/>
            <person name="Kovacs G.M."/>
        </authorList>
    </citation>
    <scope>NUCLEOTIDE SEQUENCE [LARGE SCALE GENOMIC DNA]</scope>
    <source>
        <strain evidence="1 2">DSE2036</strain>
    </source>
</reference>
<evidence type="ECO:0000313" key="2">
    <source>
        <dbReference type="Proteomes" id="UP000244855"/>
    </source>
</evidence>
<protein>
    <recommendedName>
        <fullName evidence="3">HD domain-containing protein</fullName>
    </recommendedName>
</protein>
<dbReference type="AlphaFoldDB" id="A0A2V1CY88"/>
<accession>A0A2V1CY88</accession>
<dbReference type="Proteomes" id="UP000244855">
    <property type="component" value="Unassembled WGS sequence"/>
</dbReference>
<evidence type="ECO:0000313" key="1">
    <source>
        <dbReference type="EMBL" id="PVH90707.1"/>
    </source>
</evidence>
<dbReference type="Gene3D" id="1.10.3210.10">
    <property type="entry name" value="Hypothetical protein af1432"/>
    <property type="match status" value="1"/>
</dbReference>
<dbReference type="PANTHER" id="PTHR35569">
    <property type="entry name" value="CYANAMIDE HYDRATASE DDI2-RELATED"/>
    <property type="match status" value="1"/>
</dbReference>
<gene>
    <name evidence="1" type="ORF">DM02DRAFT_415576</name>
</gene>
<keyword evidence="2" id="KW-1185">Reference proteome</keyword>
<dbReference type="STRING" id="97972.A0A2V1CY88"/>
<name>A0A2V1CY88_9PLEO</name>
<organism evidence="1 2">
    <name type="scientific">Periconia macrospinosa</name>
    <dbReference type="NCBI Taxonomy" id="97972"/>
    <lineage>
        <taxon>Eukaryota</taxon>
        <taxon>Fungi</taxon>
        <taxon>Dikarya</taxon>
        <taxon>Ascomycota</taxon>
        <taxon>Pezizomycotina</taxon>
        <taxon>Dothideomycetes</taxon>
        <taxon>Pleosporomycetidae</taxon>
        <taxon>Pleosporales</taxon>
        <taxon>Massarineae</taxon>
        <taxon>Periconiaceae</taxon>
        <taxon>Periconia</taxon>
    </lineage>
</organism>
<sequence length="230" mass="25249">MCPPEIVASIQANITAASDLEAVVPSSEISQTAYKHAASLLHPSILKHSIHLYLYSKILAASANSIYHTDTAKHDQLFVACLFHDIGTTETYNGSQRFEVEGADAAVTHLAKFGVNEVDQKQVWYTIALHTTAGIVHRMGELPALMRRALTVEFSLGNWTEVEGIENVVELKSQLEEKVPGEEIEKVLGDAITQQALKEPEKAPRATWPGALLRAHLEDPNWKGVNKGFS</sequence>
<dbReference type="OrthoDB" id="2378324at2759"/>
<evidence type="ECO:0008006" key="3">
    <source>
        <dbReference type="Google" id="ProtNLM"/>
    </source>
</evidence>
<proteinExistence type="predicted"/>
<dbReference type="SUPFAM" id="SSF109604">
    <property type="entry name" value="HD-domain/PDEase-like"/>
    <property type="match status" value="1"/>
</dbReference>
<dbReference type="PANTHER" id="PTHR35569:SF1">
    <property type="entry name" value="CYANAMIDE HYDRATASE DDI2-RELATED"/>
    <property type="match status" value="1"/>
</dbReference>